<organism evidence="4 5">
    <name type="scientific">Olea europaea subsp. europaea</name>
    <dbReference type="NCBI Taxonomy" id="158383"/>
    <lineage>
        <taxon>Eukaryota</taxon>
        <taxon>Viridiplantae</taxon>
        <taxon>Streptophyta</taxon>
        <taxon>Embryophyta</taxon>
        <taxon>Tracheophyta</taxon>
        <taxon>Spermatophyta</taxon>
        <taxon>Magnoliopsida</taxon>
        <taxon>eudicotyledons</taxon>
        <taxon>Gunneridae</taxon>
        <taxon>Pentapetalae</taxon>
        <taxon>asterids</taxon>
        <taxon>lamiids</taxon>
        <taxon>Lamiales</taxon>
        <taxon>Oleaceae</taxon>
        <taxon>Oleeae</taxon>
        <taxon>Olea</taxon>
    </lineage>
</organism>
<name>A0A8S0U685_OLEEU</name>
<dbReference type="Gramene" id="OE9A033874T1">
    <property type="protein sequence ID" value="OE9A033874C1"/>
    <property type="gene ID" value="OE9A033874"/>
</dbReference>
<dbReference type="Proteomes" id="UP000594638">
    <property type="component" value="Unassembled WGS sequence"/>
</dbReference>
<dbReference type="EMBL" id="CACTIH010007367">
    <property type="protein sequence ID" value="CAA3011379.1"/>
    <property type="molecule type" value="Genomic_DNA"/>
</dbReference>
<accession>A0A8S0U685</accession>
<evidence type="ECO:0000259" key="3">
    <source>
        <dbReference type="Pfam" id="PF08392"/>
    </source>
</evidence>
<proteinExistence type="predicted"/>
<dbReference type="InterPro" id="IPR012392">
    <property type="entry name" value="3-ktacl-CoA_syn"/>
</dbReference>
<feature type="domain" description="FAE" evidence="3">
    <location>
        <begin position="1"/>
        <end position="140"/>
    </location>
</feature>
<keyword evidence="1" id="KW-0808">Transferase</keyword>
<dbReference type="GO" id="GO:0006633">
    <property type="term" value="P:fatty acid biosynthetic process"/>
    <property type="evidence" value="ECO:0007669"/>
    <property type="project" value="InterPro"/>
</dbReference>
<dbReference type="GO" id="GO:0016020">
    <property type="term" value="C:membrane"/>
    <property type="evidence" value="ECO:0007669"/>
    <property type="project" value="InterPro"/>
</dbReference>
<feature type="domain" description="FAE" evidence="3">
    <location>
        <begin position="156"/>
        <end position="203"/>
    </location>
</feature>
<dbReference type="Gene3D" id="3.40.47.10">
    <property type="match status" value="1"/>
</dbReference>
<evidence type="ECO:0000256" key="1">
    <source>
        <dbReference type="ARBA" id="ARBA00023315"/>
    </source>
</evidence>
<evidence type="ECO:0000256" key="2">
    <source>
        <dbReference type="ARBA" id="ARBA00047375"/>
    </source>
</evidence>
<dbReference type="AlphaFoldDB" id="A0A8S0U685"/>
<dbReference type="InterPro" id="IPR016039">
    <property type="entry name" value="Thiolase-like"/>
</dbReference>
<comment type="caution">
    <text evidence="4">The sequence shown here is derived from an EMBL/GenBank/DDBJ whole genome shotgun (WGS) entry which is preliminary data.</text>
</comment>
<protein>
    <submittedName>
        <fullName evidence="4">Probable 3-ketoacyl- synthase 21</fullName>
    </submittedName>
</protein>
<dbReference type="PANTHER" id="PTHR31561">
    <property type="entry name" value="3-KETOACYL-COA SYNTHASE"/>
    <property type="match status" value="1"/>
</dbReference>
<keyword evidence="1" id="KW-0012">Acyltransferase</keyword>
<dbReference type="Pfam" id="PF08392">
    <property type="entry name" value="FAE1_CUT1_RppA"/>
    <property type="match status" value="2"/>
</dbReference>
<evidence type="ECO:0000313" key="4">
    <source>
        <dbReference type="EMBL" id="CAA3011379.1"/>
    </source>
</evidence>
<keyword evidence="5" id="KW-1185">Reference proteome</keyword>
<sequence>MEKSGFSGESCIPPSLSRLPIRKSLAFCKEEVTTIIFTMVQELLEKNNINLELKDILINDSSMFSPTTSLSAMVINKLRMRSTITSVNLYVWDVAQKLYHNSLALLVSSEILSLNSYRGKDHSMLLTFKMGSVAILMSIQLKMIDLMDVVSRKLTMNKVGLSISKNVENVAREALKANMVCLCPMVLPLTGQIRYGLPLVIQKMKILVEKNIYIPDFRKGFEHFHIHAGGRTVIIVIARVGQIFRTEPTEPNPNRTRRFFSNLAIPHPHSCEQSNTEAKGRLRKVDRIWQIAFGSGFKCNITVQKCVSNIKHEKTNAGLILSIPIQSTGLIPWRYFE</sequence>
<dbReference type="InterPro" id="IPR013601">
    <property type="entry name" value="FAE1_typ3_polyketide_synth"/>
</dbReference>
<comment type="catalytic activity">
    <reaction evidence="2">
        <text>a very-long-chain acyl-CoA + malonyl-CoA + H(+) = a very-long-chain 3-oxoacyl-CoA + CO2 + CoA</text>
        <dbReference type="Rhea" id="RHEA:32727"/>
        <dbReference type="ChEBI" id="CHEBI:15378"/>
        <dbReference type="ChEBI" id="CHEBI:16526"/>
        <dbReference type="ChEBI" id="CHEBI:57287"/>
        <dbReference type="ChEBI" id="CHEBI:57384"/>
        <dbReference type="ChEBI" id="CHEBI:90725"/>
        <dbReference type="ChEBI" id="CHEBI:90736"/>
        <dbReference type="EC" id="2.3.1.199"/>
    </reaction>
</comment>
<dbReference type="SUPFAM" id="SSF53901">
    <property type="entry name" value="Thiolase-like"/>
    <property type="match status" value="1"/>
</dbReference>
<evidence type="ECO:0000313" key="5">
    <source>
        <dbReference type="Proteomes" id="UP000594638"/>
    </source>
</evidence>
<dbReference type="OrthoDB" id="329835at2759"/>
<reference evidence="4 5" key="1">
    <citation type="submission" date="2019-12" db="EMBL/GenBank/DDBJ databases">
        <authorList>
            <person name="Alioto T."/>
            <person name="Alioto T."/>
            <person name="Gomez Garrido J."/>
        </authorList>
    </citation>
    <scope>NUCLEOTIDE SEQUENCE [LARGE SCALE GENOMIC DNA]</scope>
</reference>
<dbReference type="GO" id="GO:0009922">
    <property type="term" value="F:fatty acid elongase activity"/>
    <property type="evidence" value="ECO:0007669"/>
    <property type="project" value="UniProtKB-EC"/>
</dbReference>
<gene>
    <name evidence="4" type="ORF">OLEA9_A033874</name>
</gene>